<evidence type="ECO:0000313" key="2">
    <source>
        <dbReference type="EMBL" id="STO96755.1"/>
    </source>
</evidence>
<dbReference type="AlphaFoldDB" id="A0A377J379"/>
<dbReference type="SUPFAM" id="SSF51338">
    <property type="entry name" value="Composite domain of metallo-dependent hydrolases"/>
    <property type="match status" value="1"/>
</dbReference>
<dbReference type="EC" id="3.5.2.3" evidence="2"/>
<dbReference type="EMBL" id="UGHV01000001">
    <property type="protein sequence ID" value="STO96755.1"/>
    <property type="molecule type" value="Genomic_DNA"/>
</dbReference>
<protein>
    <submittedName>
        <fullName evidence="2">Dihydroorotase</fullName>
        <ecNumber evidence="2">3.5.2.3</ecNumber>
    </submittedName>
</protein>
<organism evidence="2 3">
    <name type="scientific">Helicobacter canis</name>
    <dbReference type="NCBI Taxonomy" id="29419"/>
    <lineage>
        <taxon>Bacteria</taxon>
        <taxon>Pseudomonadati</taxon>
        <taxon>Campylobacterota</taxon>
        <taxon>Epsilonproteobacteria</taxon>
        <taxon>Campylobacterales</taxon>
        <taxon>Helicobacteraceae</taxon>
        <taxon>Helicobacter</taxon>
    </lineage>
</organism>
<reference evidence="2 3" key="1">
    <citation type="submission" date="2018-06" db="EMBL/GenBank/DDBJ databases">
        <authorList>
            <consortium name="Pathogen Informatics"/>
            <person name="Doyle S."/>
        </authorList>
    </citation>
    <scope>NUCLEOTIDE SEQUENCE [LARGE SCALE GENOMIC DNA]</scope>
    <source>
        <strain evidence="2 3">NCTC12410</strain>
    </source>
</reference>
<dbReference type="GO" id="GO:0004038">
    <property type="term" value="F:allantoinase activity"/>
    <property type="evidence" value="ECO:0007669"/>
    <property type="project" value="TreeGrafter"/>
</dbReference>
<keyword evidence="2" id="KW-0378">Hydrolase</keyword>
<dbReference type="Pfam" id="PF01979">
    <property type="entry name" value="Amidohydro_1"/>
    <property type="match status" value="1"/>
</dbReference>
<feature type="domain" description="Amidohydrolase-related" evidence="1">
    <location>
        <begin position="323"/>
        <end position="411"/>
    </location>
</feature>
<dbReference type="RefSeq" id="WP_115011059.1">
    <property type="nucleotide sequence ID" value="NZ_UGHV01000001.1"/>
</dbReference>
<dbReference type="PANTHER" id="PTHR43668:SF2">
    <property type="entry name" value="ALLANTOINASE"/>
    <property type="match status" value="1"/>
</dbReference>
<dbReference type="OrthoDB" id="9803027at2"/>
<dbReference type="PANTHER" id="PTHR43668">
    <property type="entry name" value="ALLANTOINASE"/>
    <property type="match status" value="1"/>
</dbReference>
<dbReference type="GO" id="GO:0005737">
    <property type="term" value="C:cytoplasm"/>
    <property type="evidence" value="ECO:0007669"/>
    <property type="project" value="TreeGrafter"/>
</dbReference>
<dbReference type="InterPro" id="IPR032466">
    <property type="entry name" value="Metal_Hydrolase"/>
</dbReference>
<evidence type="ECO:0000259" key="1">
    <source>
        <dbReference type="Pfam" id="PF01979"/>
    </source>
</evidence>
<dbReference type="GO" id="GO:0004151">
    <property type="term" value="F:dihydroorotase activity"/>
    <property type="evidence" value="ECO:0007669"/>
    <property type="project" value="UniProtKB-EC"/>
</dbReference>
<dbReference type="InterPro" id="IPR006680">
    <property type="entry name" value="Amidohydro-rel"/>
</dbReference>
<evidence type="ECO:0000313" key="3">
    <source>
        <dbReference type="Proteomes" id="UP000254841"/>
    </source>
</evidence>
<gene>
    <name evidence="2" type="primary">pyrC2</name>
    <name evidence="2" type="ORF">NCTC12410_00572</name>
</gene>
<dbReference type="Proteomes" id="UP000254841">
    <property type="component" value="Unassembled WGS sequence"/>
</dbReference>
<dbReference type="GO" id="GO:0006145">
    <property type="term" value="P:purine nucleobase catabolic process"/>
    <property type="evidence" value="ECO:0007669"/>
    <property type="project" value="TreeGrafter"/>
</dbReference>
<accession>A0A377J379</accession>
<dbReference type="SUPFAM" id="SSF51556">
    <property type="entry name" value="Metallo-dependent hydrolases"/>
    <property type="match status" value="1"/>
</dbReference>
<sequence>MLLKNGVLCDAHKECKADLRINEKRGVICEIGDDLAPIGAESVLECRGKVVLPALIDMAYPKNQVLSSKNLESLTQKALRGGVGSILLRPETTPRVDNAAVIELISSLDSSLSVHFLPSLAPTLESSFESKSKIAEIATLIASGARAIYLESSAQNIDGYALYKIAQYAQMLQVPIIASPQEPSLSEGVMNESQVSAQLGLPAIPPLAQTMQVAKLCELARYSGTKWVFDTISEVESMRIIAYFTQMGAQILAQTSLHHLILSDEHCAAFDTRFKLFPPLKDPATREALRAHLDSSISLLTCLQSDSYKSKKDQVFESASFGINALEHYFALGFSYLVKSGLITFSRFSELTSYAQARLLSLPKGALEVGLDADLIIVDLQESFCINDSFSPYNGESLSGVIKQVFISGKLQYQHESS</sequence>
<dbReference type="InterPro" id="IPR050138">
    <property type="entry name" value="DHOase/Allantoinase_Hydrolase"/>
</dbReference>
<name>A0A377J379_9HELI</name>
<dbReference type="Gene3D" id="3.20.20.140">
    <property type="entry name" value="Metal-dependent hydrolases"/>
    <property type="match status" value="1"/>
</dbReference>
<proteinExistence type="predicted"/>
<dbReference type="InterPro" id="IPR011059">
    <property type="entry name" value="Metal-dep_hydrolase_composite"/>
</dbReference>